<dbReference type="RefSeq" id="WP_187716022.1">
    <property type="nucleotide sequence ID" value="NZ_BAABJC010000001.1"/>
</dbReference>
<proteinExistence type="predicted"/>
<keyword evidence="1" id="KW-0614">Plasmid</keyword>
<keyword evidence="2" id="KW-1185">Reference proteome</keyword>
<reference evidence="1 2" key="1">
    <citation type="submission" date="2020-08" db="EMBL/GenBank/DDBJ databases">
        <title>Genome sequence of Sphingomonas daechungensis KACC 18115T.</title>
        <authorList>
            <person name="Hyun D.-W."/>
            <person name="Bae J.-W."/>
        </authorList>
    </citation>
    <scope>NUCLEOTIDE SEQUENCE [LARGE SCALE GENOMIC DNA]</scope>
    <source>
        <strain evidence="1 2">KACC 18115</strain>
        <plasmid evidence="1 2">p_unnamed1</plasmid>
    </source>
</reference>
<dbReference type="EMBL" id="CP060781">
    <property type="protein sequence ID" value="QNP44604.1"/>
    <property type="molecule type" value="Genomic_DNA"/>
</dbReference>
<sequence length="207" mass="22595">MSAALQDRLARATLTKAEYTPGELARISALSTDMQRVWRRRGQLPTRSAGHARFSIAEAIETTFRYALSKVGIPPSEVQLDLSAAASAAMLHAVFTHGGCEVIGPADEVDEFLTTFAEDSGQLGSLLVGCPTASHYLVLDEWHQARIVDDPYHLIADTEELNVVFNLALIGARLVERGRKPIITVEFPQRPGQRTVRRLTGIGSNDS</sequence>
<geneLocation type="plasmid" evidence="1 2">
    <name>p_unnamed1</name>
</geneLocation>
<evidence type="ECO:0000313" key="2">
    <source>
        <dbReference type="Proteomes" id="UP000516134"/>
    </source>
</evidence>
<evidence type="ECO:0000313" key="1">
    <source>
        <dbReference type="EMBL" id="QNP44604.1"/>
    </source>
</evidence>
<name>A0ABX6T4Z0_9SPHN</name>
<protein>
    <recommendedName>
        <fullName evidence="3">MerR family transcriptional regulator</fullName>
    </recommendedName>
</protein>
<gene>
    <name evidence="1" type="ORF">H9L15_16110</name>
</gene>
<organism evidence="1 2">
    <name type="scientific">Sphingomonas daechungensis</name>
    <dbReference type="NCBI Taxonomy" id="1176646"/>
    <lineage>
        <taxon>Bacteria</taxon>
        <taxon>Pseudomonadati</taxon>
        <taxon>Pseudomonadota</taxon>
        <taxon>Alphaproteobacteria</taxon>
        <taxon>Sphingomonadales</taxon>
        <taxon>Sphingomonadaceae</taxon>
        <taxon>Sphingomonas</taxon>
    </lineage>
</organism>
<evidence type="ECO:0008006" key="3">
    <source>
        <dbReference type="Google" id="ProtNLM"/>
    </source>
</evidence>
<accession>A0ABX6T4Z0</accession>
<dbReference type="Proteomes" id="UP000516134">
    <property type="component" value="Plasmid p_unnamed1"/>
</dbReference>